<keyword evidence="2 6" id="KW-0328">Glycosyltransferase</keyword>
<dbReference type="InterPro" id="IPR002213">
    <property type="entry name" value="UDP_glucos_trans"/>
</dbReference>
<evidence type="ECO:0000256" key="1">
    <source>
        <dbReference type="ARBA" id="ARBA00009995"/>
    </source>
</evidence>
<gene>
    <name evidence="8" type="ORF">PFISCL1PPCAC_1810</name>
</gene>
<comment type="catalytic activity">
    <reaction evidence="5 7">
        <text>glucuronate acceptor + UDP-alpha-D-glucuronate = acceptor beta-D-glucuronoside + UDP + H(+)</text>
        <dbReference type="Rhea" id="RHEA:21032"/>
        <dbReference type="ChEBI" id="CHEBI:15378"/>
        <dbReference type="ChEBI" id="CHEBI:58052"/>
        <dbReference type="ChEBI" id="CHEBI:58223"/>
        <dbReference type="ChEBI" id="CHEBI:132367"/>
        <dbReference type="ChEBI" id="CHEBI:132368"/>
        <dbReference type="EC" id="2.4.1.17"/>
    </reaction>
</comment>
<dbReference type="Proteomes" id="UP001432322">
    <property type="component" value="Unassembled WGS sequence"/>
</dbReference>
<dbReference type="AlphaFoldDB" id="A0AAV5UWG4"/>
<name>A0AAV5UWG4_9BILA</name>
<keyword evidence="7" id="KW-0812">Transmembrane</keyword>
<evidence type="ECO:0000256" key="2">
    <source>
        <dbReference type="ARBA" id="ARBA00022676"/>
    </source>
</evidence>
<feature type="non-terminal residue" evidence="8">
    <location>
        <position position="1"/>
    </location>
</feature>
<evidence type="ECO:0000256" key="6">
    <source>
        <dbReference type="RuleBase" id="RU003718"/>
    </source>
</evidence>
<dbReference type="InterPro" id="IPR050271">
    <property type="entry name" value="UDP-glycosyltransferase"/>
</dbReference>
<comment type="similarity">
    <text evidence="1 6">Belongs to the UDP-glycosyltransferase family.</text>
</comment>
<keyword evidence="4" id="KW-0732">Signal</keyword>
<organism evidence="8 9">
    <name type="scientific">Pristionchus fissidentatus</name>
    <dbReference type="NCBI Taxonomy" id="1538716"/>
    <lineage>
        <taxon>Eukaryota</taxon>
        <taxon>Metazoa</taxon>
        <taxon>Ecdysozoa</taxon>
        <taxon>Nematoda</taxon>
        <taxon>Chromadorea</taxon>
        <taxon>Rhabditida</taxon>
        <taxon>Rhabditina</taxon>
        <taxon>Diplogasteromorpha</taxon>
        <taxon>Diplogasteroidea</taxon>
        <taxon>Neodiplogasteridae</taxon>
        <taxon>Pristionchus</taxon>
    </lineage>
</organism>
<keyword evidence="7" id="KW-1133">Transmembrane helix</keyword>
<dbReference type="PANTHER" id="PTHR48043">
    <property type="entry name" value="EG:EG0003.4 PROTEIN-RELATED"/>
    <property type="match status" value="1"/>
</dbReference>
<dbReference type="InterPro" id="IPR035595">
    <property type="entry name" value="UDP_glycos_trans_CS"/>
</dbReference>
<evidence type="ECO:0000256" key="3">
    <source>
        <dbReference type="ARBA" id="ARBA00022679"/>
    </source>
</evidence>
<keyword evidence="9" id="KW-1185">Reference proteome</keyword>
<dbReference type="Pfam" id="PF00201">
    <property type="entry name" value="UDPGT"/>
    <property type="match status" value="1"/>
</dbReference>
<dbReference type="PANTHER" id="PTHR48043:SF23">
    <property type="entry name" value="UDP-GLUCURONOSYLTRANSFERASE"/>
    <property type="match status" value="1"/>
</dbReference>
<reference evidence="8" key="1">
    <citation type="submission" date="2023-10" db="EMBL/GenBank/DDBJ databases">
        <title>Genome assembly of Pristionchus species.</title>
        <authorList>
            <person name="Yoshida K."/>
            <person name="Sommer R.J."/>
        </authorList>
    </citation>
    <scope>NUCLEOTIDE SEQUENCE</scope>
    <source>
        <strain evidence="8">RS5133</strain>
    </source>
</reference>
<sequence length="524" mass="59283">LSMRLDSFFFLCFSSVYGYKFLTYSPQFAASHVNFIAKVSDALIEAGHEVVILSAKVDNDIKSAGTKKARVIEIPQSTTAKKFAEVTDRVVKNVWQSASVFTIILEILPLVDDWIQVCNETLHYPGLIDQLRNEKFDGAFAESMDLFPFGLFHLIGIDKFAVTQSFSLIDGRFEVTQTPSNPAYVPSNLSSASDQMTFFERLFNFIGFFVMANFGQGATPKFQRLFEEYQPGFPAINDIVRNNSLVFLNSDPFLDFPRPTSHRIIDIGGIVTSTEKPKPLDEKWSSLLSLRPHSILLSFGSFVKAYAMPEIYKKTMRETLARFPNVTFIWKYEKPEDGISSGIDNIVESTWVPQVSLLNDARLSAFITHGGVGSTTEAAMAGVPLVVIPVMTDQLRNAQVVKRNGFGVVLEKADLENGEKLEGAIREILENKIYAEKSKFASSMLREVPFSAKEKLVRNMEFMVKFGPLRMLDHFGSQLNFFQYYLIDVFAFIAVVVLTILVFVFLRLRYFLRSIIRRCSRKTK</sequence>
<dbReference type="FunFam" id="3.40.50.2000:FF:000201">
    <property type="entry name" value="UDP-glucuronosyltransferase"/>
    <property type="match status" value="1"/>
</dbReference>
<comment type="subcellular location">
    <subcellularLocation>
        <location evidence="7">Membrane</location>
        <topology evidence="7">Single-pass membrane protein</topology>
    </subcellularLocation>
</comment>
<evidence type="ECO:0000256" key="5">
    <source>
        <dbReference type="ARBA" id="ARBA00047475"/>
    </source>
</evidence>
<dbReference type="EC" id="2.4.1.17" evidence="7"/>
<evidence type="ECO:0000313" key="8">
    <source>
        <dbReference type="EMBL" id="GMT10513.1"/>
    </source>
</evidence>
<comment type="caution">
    <text evidence="8">The sequence shown here is derived from an EMBL/GenBank/DDBJ whole genome shotgun (WGS) entry which is preliminary data.</text>
</comment>
<feature type="non-terminal residue" evidence="8">
    <location>
        <position position="524"/>
    </location>
</feature>
<evidence type="ECO:0000256" key="7">
    <source>
        <dbReference type="RuleBase" id="RU362059"/>
    </source>
</evidence>
<dbReference type="SUPFAM" id="SSF53756">
    <property type="entry name" value="UDP-Glycosyltransferase/glycogen phosphorylase"/>
    <property type="match status" value="1"/>
</dbReference>
<feature type="transmembrane region" description="Helical" evidence="7">
    <location>
        <begin position="484"/>
        <end position="508"/>
    </location>
</feature>
<keyword evidence="3 6" id="KW-0808">Transferase</keyword>
<dbReference type="GO" id="GO:0016020">
    <property type="term" value="C:membrane"/>
    <property type="evidence" value="ECO:0007669"/>
    <property type="project" value="UniProtKB-SubCell"/>
</dbReference>
<proteinExistence type="inferred from homology"/>
<evidence type="ECO:0000313" key="9">
    <source>
        <dbReference type="Proteomes" id="UP001432322"/>
    </source>
</evidence>
<dbReference type="GO" id="GO:0015020">
    <property type="term" value="F:glucuronosyltransferase activity"/>
    <property type="evidence" value="ECO:0007669"/>
    <property type="project" value="UniProtKB-EC"/>
</dbReference>
<keyword evidence="7" id="KW-0472">Membrane</keyword>
<dbReference type="PROSITE" id="PS00375">
    <property type="entry name" value="UDPGT"/>
    <property type="match status" value="1"/>
</dbReference>
<accession>A0AAV5UWG4</accession>
<evidence type="ECO:0000256" key="4">
    <source>
        <dbReference type="ARBA" id="ARBA00022729"/>
    </source>
</evidence>
<dbReference type="CDD" id="cd03784">
    <property type="entry name" value="GT1_Gtf-like"/>
    <property type="match status" value="1"/>
</dbReference>
<protein>
    <recommendedName>
        <fullName evidence="7">UDP-glucuronosyltransferase</fullName>
        <ecNumber evidence="7">2.4.1.17</ecNumber>
    </recommendedName>
</protein>
<dbReference type="Gene3D" id="3.40.50.2000">
    <property type="entry name" value="Glycogen Phosphorylase B"/>
    <property type="match status" value="1"/>
</dbReference>
<dbReference type="EMBL" id="BTSY01000001">
    <property type="protein sequence ID" value="GMT10513.1"/>
    <property type="molecule type" value="Genomic_DNA"/>
</dbReference>